<reference evidence="2" key="2">
    <citation type="submission" date="2020-09" db="EMBL/GenBank/DDBJ databases">
        <authorList>
            <person name="Sun Q."/>
            <person name="Ohkuma M."/>
        </authorList>
    </citation>
    <scope>NUCLEOTIDE SEQUENCE</scope>
    <source>
        <strain evidence="2">JCM 3091</strain>
    </source>
</reference>
<dbReference type="PANTHER" id="PTHR38847:SF1">
    <property type="entry name" value="PSEUDOURIDINE SYNTHASE RSUA_RLUA-LIKE DOMAIN-CONTAINING PROTEIN"/>
    <property type="match status" value="1"/>
</dbReference>
<dbReference type="Proteomes" id="UP000662200">
    <property type="component" value="Unassembled WGS sequence"/>
</dbReference>
<name>A0A8J3BHQ7_9ACTN</name>
<comment type="caution">
    <text evidence="2">The sequence shown here is derived from an EMBL/GenBank/DDBJ whole genome shotgun (WGS) entry which is preliminary data.</text>
</comment>
<reference evidence="2" key="1">
    <citation type="journal article" date="2014" name="Int. J. Syst. Evol. Microbiol.">
        <title>Complete genome sequence of Corynebacterium casei LMG S-19264T (=DSM 44701T), isolated from a smear-ripened cheese.</title>
        <authorList>
            <consortium name="US DOE Joint Genome Institute (JGI-PGF)"/>
            <person name="Walter F."/>
            <person name="Albersmeier A."/>
            <person name="Kalinowski J."/>
            <person name="Ruckert C."/>
        </authorList>
    </citation>
    <scope>NUCLEOTIDE SEQUENCE</scope>
    <source>
        <strain evidence="2">JCM 3091</strain>
    </source>
</reference>
<dbReference type="AlphaFoldDB" id="A0A8J3BHQ7"/>
<feature type="signal peptide" evidence="1">
    <location>
        <begin position="1"/>
        <end position="23"/>
    </location>
</feature>
<dbReference type="InterPro" id="IPR025649">
    <property type="entry name" value="DUF4360"/>
</dbReference>
<proteinExistence type="predicted"/>
<evidence type="ECO:0000313" key="2">
    <source>
        <dbReference type="EMBL" id="GGK20433.1"/>
    </source>
</evidence>
<dbReference type="Pfam" id="PF14273">
    <property type="entry name" value="DUF4360"/>
    <property type="match status" value="1"/>
</dbReference>
<evidence type="ECO:0000256" key="1">
    <source>
        <dbReference type="SAM" id="SignalP"/>
    </source>
</evidence>
<evidence type="ECO:0008006" key="4">
    <source>
        <dbReference type="Google" id="ProtNLM"/>
    </source>
</evidence>
<protein>
    <recommendedName>
        <fullName evidence="4">DUF4360 domain-containing protein</fullName>
    </recommendedName>
</protein>
<dbReference type="PANTHER" id="PTHR38847">
    <property type="match status" value="1"/>
</dbReference>
<sequence length="188" mass="19164">MLAAALGIAAVVPALGGSASAAAAPAVTLVGATGSGCPRTSVTASGDENGAIVVRYQQLAVAGTRQTQCTTLLRVGVPEGWTYAVPGTVWGGHAVLSADTTARLTTRTYYAGGAGPPAVRTGVTGLVGPFRWEPQFAPDTLTFHPCDAKRDLAVAVGLEILGAAESRISVATLELSPHDLLWKRCPTR</sequence>
<feature type="chain" id="PRO_5038338320" description="DUF4360 domain-containing protein" evidence="1">
    <location>
        <begin position="24"/>
        <end position="188"/>
    </location>
</feature>
<organism evidence="2 3">
    <name type="scientific">Pilimelia terevasa</name>
    <dbReference type="NCBI Taxonomy" id="53372"/>
    <lineage>
        <taxon>Bacteria</taxon>
        <taxon>Bacillati</taxon>
        <taxon>Actinomycetota</taxon>
        <taxon>Actinomycetes</taxon>
        <taxon>Micromonosporales</taxon>
        <taxon>Micromonosporaceae</taxon>
        <taxon>Pilimelia</taxon>
    </lineage>
</organism>
<dbReference type="EMBL" id="BMQC01000003">
    <property type="protein sequence ID" value="GGK20433.1"/>
    <property type="molecule type" value="Genomic_DNA"/>
</dbReference>
<accession>A0A8J3BHQ7</accession>
<keyword evidence="3" id="KW-1185">Reference proteome</keyword>
<gene>
    <name evidence="2" type="ORF">GCM10010124_11320</name>
</gene>
<keyword evidence="1" id="KW-0732">Signal</keyword>
<evidence type="ECO:0000313" key="3">
    <source>
        <dbReference type="Proteomes" id="UP000662200"/>
    </source>
</evidence>